<organism evidence="2 3">
    <name type="scientific">Ruegeria atlantica</name>
    <dbReference type="NCBI Taxonomy" id="81569"/>
    <lineage>
        <taxon>Bacteria</taxon>
        <taxon>Pseudomonadati</taxon>
        <taxon>Pseudomonadota</taxon>
        <taxon>Alphaproteobacteria</taxon>
        <taxon>Rhodobacterales</taxon>
        <taxon>Roseobacteraceae</taxon>
        <taxon>Ruegeria</taxon>
    </lineage>
</organism>
<accession>A0AA91C0X4</accession>
<dbReference type="RefSeq" id="WP_171331934.1">
    <property type="nucleotide sequence ID" value="NZ_WVRA01000015.1"/>
</dbReference>
<proteinExistence type="predicted"/>
<dbReference type="EMBL" id="WVRA01000015">
    <property type="protein sequence ID" value="NOE20861.1"/>
    <property type="molecule type" value="Genomic_DNA"/>
</dbReference>
<feature type="region of interest" description="Disordered" evidence="1">
    <location>
        <begin position="1"/>
        <end position="29"/>
    </location>
</feature>
<evidence type="ECO:0000313" key="3">
    <source>
        <dbReference type="Proteomes" id="UP000597886"/>
    </source>
</evidence>
<name>A0AA91C0X4_9RHOB</name>
<evidence type="ECO:0000313" key="2">
    <source>
        <dbReference type="EMBL" id="NOE20861.1"/>
    </source>
</evidence>
<comment type="caution">
    <text evidence="2">The sequence shown here is derived from an EMBL/GenBank/DDBJ whole genome shotgun (WGS) entry which is preliminary data.</text>
</comment>
<dbReference type="AlphaFoldDB" id="A0AA91C0X4"/>
<gene>
    <name evidence="2" type="ORF">GS634_22245</name>
</gene>
<protein>
    <submittedName>
        <fullName evidence="2">Uncharacterized protein</fullName>
    </submittedName>
</protein>
<reference evidence="2" key="1">
    <citation type="submission" date="2019-12" db="EMBL/GenBank/DDBJ databases">
        <title>Ruegeria JWLKs population differentiation of coral mucus and skeleton niches.</title>
        <authorList>
            <person name="Luo D."/>
        </authorList>
    </citation>
    <scope>NUCLEOTIDE SEQUENCE</scope>
    <source>
        <strain evidence="2">HKCCD6181</strain>
    </source>
</reference>
<evidence type="ECO:0000256" key="1">
    <source>
        <dbReference type="SAM" id="MobiDB-lite"/>
    </source>
</evidence>
<dbReference type="Proteomes" id="UP000597886">
    <property type="component" value="Unassembled WGS sequence"/>
</dbReference>
<sequence length="1237" mass="134470">MSDSSSEPPRITLSLPTSRPNPTISAELSGSAGFTADSLDDLRRVEAEKLKALRRGVGIDLSAEVINDLVDQRVQATGAVFRQLETIRKDLADGFLGAVVPTLAPKLRGELINPDGTPAERVIVEALRPTFTASEGIDNADFSWAVKAAVTDARGLFSLDLPNLRLPQNGLRLRIRGQNTTLTEAVPRIDALDGELGLVVLDRTVLPLQRSILGELADILPVDPEDAEENISDFTGTQAPIVLGEGDCASEYRTEGGTVSRRRYSVLYRLIDPLVGPKNIVRTRSVGGNRFVTTIPGGTFAQANLSAETLLSAFNNDGGDWDFRDRIPIDEPIDIEDFFEDLEQRPQDVPKASSLALGYIAKMRSTAVHAGMSLGRLVYSLPLAPGEEQRIVVSEQRETLTVRERESLTFEEQQEFEEARDTSFDSTFETALDEVIRGTSSFSTKAFTKSFGGAGGIGGGLFGGIGAIVGGVGFSGARSSSNSSGSSSNTQNTSRDFLSDTHETFSAALERAASVKRSSARTSVRTATASDRRTATTKFVANRNHCHAMTMQWFEVLRDFSLETRIEGVQLVVFVPMQLIRFRRLGQGDQLPGNVNRSGLLSRYKVILRHADVFRRAFRNRRRFRTALKLLEEFYADKDATPQNAPGVAQDIVSFEAQGTFMPNDDISAVIFTQDGDRVGPVPLTGSPIDIDNLHDLPAETRENLLVRLADARRDPTNRRTYTGSVALPRSVERSDIARVELRRRTGSFAYSFYTGPDPINIFNIWEHISNLEDADDLDRATRNINRSLHTTISGSDFDDLVGAPMISEFEARMNEDAQTIVDDNTFQALPATLPYSVQEVPDVLSRRDLRRIEEMYQHIVADTVRYSRVIWASMTDEERAILLERFTIGVPDGGLDDASSEISLLSTVQNKVLGFYGNAMIMPFSIPPDLADRMEMRTGDIQDSLLAFHREDFRPPRRTISLPTRGLLGEAVLGRCNSCEMIDHRRFWNWQDSPTPPPVGDTPVLPADSDAIFGTRAPSDLPANQPSNTLTIAGGDIGTGQAVPSSQLAEILKAAPDLARAGTDLTGLKELQAQLALETQSVAAGRDKAIDTATDLTKELVGKATELAGKGQEIAAARKEEEAKKQAAEKKKTAADNAAKLKGFEDIAKNASGVSALIGGQPDGNRTGFVQNLFKDFPGGAAALANPSNTLLLAKLFGAFTKANTDADDGSATKAGSQSVLDFLNGLSAPAEDEDE</sequence>
<feature type="compositionally biased region" description="Polar residues" evidence="1">
    <location>
        <begin position="14"/>
        <end position="28"/>
    </location>
</feature>